<dbReference type="Proteomes" id="UP000664167">
    <property type="component" value="Unassembled WGS sequence"/>
</dbReference>
<comment type="caution">
    <text evidence="1">The sequence shown here is derived from an EMBL/GenBank/DDBJ whole genome shotgun (WGS) entry which is preliminary data.</text>
</comment>
<dbReference type="AlphaFoldDB" id="A0A939FCF6"/>
<dbReference type="RefSeq" id="WP_206966866.1">
    <property type="nucleotide sequence ID" value="NZ_BAAAJJ010000003.1"/>
</dbReference>
<reference evidence="1" key="1">
    <citation type="submission" date="2021-03" db="EMBL/GenBank/DDBJ databases">
        <title>Streptomyces poriferae sp. nov., a novel marine sponge-derived Actinobacteria species with anti-MRSA activity.</title>
        <authorList>
            <person name="Sandoval-Powers M."/>
            <person name="Kralova S."/>
            <person name="Nguyen G.-S."/>
            <person name="Fawwal D."/>
            <person name="Degnes K."/>
            <person name="Klinkenberg G."/>
            <person name="Sletta H."/>
            <person name="Wentzel A."/>
            <person name="Liles M.R."/>
        </authorList>
    </citation>
    <scope>NUCLEOTIDE SEQUENCE</scope>
    <source>
        <strain evidence="1">DSM 41794</strain>
    </source>
</reference>
<proteinExistence type="predicted"/>
<evidence type="ECO:0000313" key="1">
    <source>
        <dbReference type="EMBL" id="MBO0515759.1"/>
    </source>
</evidence>
<protein>
    <submittedName>
        <fullName evidence="1">Uncharacterized protein</fullName>
    </submittedName>
</protein>
<accession>A0A939FCF6</accession>
<name>A0A939FCF6_9ACTN</name>
<sequence length="45" mass="5474">MYRVRPLQARWAVSDWEGHVEEPLSFQHFDRIWPEARQHITTPEA</sequence>
<keyword evidence="2" id="KW-1185">Reference proteome</keyword>
<gene>
    <name evidence="1" type="ORF">J0695_28815</name>
</gene>
<organism evidence="1 2">
    <name type="scientific">Streptomyces beijiangensis</name>
    <dbReference type="NCBI Taxonomy" id="163361"/>
    <lineage>
        <taxon>Bacteria</taxon>
        <taxon>Bacillati</taxon>
        <taxon>Actinomycetota</taxon>
        <taxon>Actinomycetes</taxon>
        <taxon>Kitasatosporales</taxon>
        <taxon>Streptomycetaceae</taxon>
        <taxon>Streptomyces</taxon>
    </lineage>
</organism>
<dbReference type="EMBL" id="JAFLRJ010000324">
    <property type="protein sequence ID" value="MBO0515759.1"/>
    <property type="molecule type" value="Genomic_DNA"/>
</dbReference>
<evidence type="ECO:0000313" key="2">
    <source>
        <dbReference type="Proteomes" id="UP000664167"/>
    </source>
</evidence>